<dbReference type="InterPro" id="IPR023631">
    <property type="entry name" value="Amidase_dom"/>
</dbReference>
<comment type="caution">
    <text evidence="8">The sequence shown here is derived from an EMBL/GenBank/DDBJ whole genome shotgun (WGS) entry which is preliminary data.</text>
</comment>
<dbReference type="EMBL" id="ML996081">
    <property type="protein sequence ID" value="KAF2157139.1"/>
    <property type="molecule type" value="Genomic_DNA"/>
</dbReference>
<dbReference type="OrthoDB" id="6428749at2759"/>
<keyword evidence="9" id="KW-1185">Reference proteome</keyword>
<dbReference type="InterPro" id="IPR036928">
    <property type="entry name" value="AS_sf"/>
</dbReference>
<evidence type="ECO:0000313" key="8">
    <source>
        <dbReference type="EMBL" id="KAF2157139.1"/>
    </source>
</evidence>
<sequence length="572" mass="62442">MAAQQEPSYKAIAARKQAERDARIPSDWRLKTLPPASQTNVLDIPRTCGILTERELQITEIRDATALIKDLQAGLVTSSQVARAFCKRAAIAHQVTNCLTEIFFENALHRAKELDAHFARNSKPVGPLHGLPISLKDTFRVRGYDSTVGISALCFKPAKANSTLVDMLLEAGAILYCKTNIPLTLMALDSHNNIFGRTLNPADRRLTAGGSSGGEGALLAMRGSILGVGTDVGGSIRIPAMCNELYGVKPSHGRVPYAGQEPGGSKPGSEHLGIRASAGPMAHSMRDCELLLRTISDLKAWERDPEVVPLVWTPTQPQRRPLRIGVIRTDGVTRPLPAIERFMSETATRLSRSGGAVEIVELDISSLLGKCQSLVNKLFSIDGGNTMFDLLEATGEPLSPWLQTRLRRKARASHETVRDLHAERNALQTEFLKIWDSKGGYWGSKSSQAGVRLDALIAPVAPHPLPPIDRWNTASYTSSFVLLDYAAGTLPVRQVVEADLVGDLPDIPLTGWDKVNRTLWTDVDRKLYLGTPLCLQVIAPRLHDQQLVEAMTVLDEVLREQGNVAQVKAAKL</sequence>
<evidence type="ECO:0000256" key="5">
    <source>
        <dbReference type="PIRSR" id="PIRSR001221-1"/>
    </source>
</evidence>
<dbReference type="EC" id="3.5.1.4" evidence="3"/>
<dbReference type="PANTHER" id="PTHR46072:SF6">
    <property type="entry name" value="AMIDASE, PUTATIVE (AFU_ORTHOLOGUE AFUA_1G14530)-RELATED"/>
    <property type="match status" value="1"/>
</dbReference>
<reference evidence="8" key="1">
    <citation type="journal article" date="2020" name="Stud. Mycol.">
        <title>101 Dothideomycetes genomes: a test case for predicting lifestyles and emergence of pathogens.</title>
        <authorList>
            <person name="Haridas S."/>
            <person name="Albert R."/>
            <person name="Binder M."/>
            <person name="Bloem J."/>
            <person name="Labutti K."/>
            <person name="Salamov A."/>
            <person name="Andreopoulos B."/>
            <person name="Baker S."/>
            <person name="Barry K."/>
            <person name="Bills G."/>
            <person name="Bluhm B."/>
            <person name="Cannon C."/>
            <person name="Castanera R."/>
            <person name="Culley D."/>
            <person name="Daum C."/>
            <person name="Ezra D."/>
            <person name="Gonzalez J."/>
            <person name="Henrissat B."/>
            <person name="Kuo A."/>
            <person name="Liang C."/>
            <person name="Lipzen A."/>
            <person name="Lutzoni F."/>
            <person name="Magnuson J."/>
            <person name="Mondo S."/>
            <person name="Nolan M."/>
            <person name="Ohm R."/>
            <person name="Pangilinan J."/>
            <person name="Park H.-J."/>
            <person name="Ramirez L."/>
            <person name="Alfaro M."/>
            <person name="Sun H."/>
            <person name="Tritt A."/>
            <person name="Yoshinaga Y."/>
            <person name="Zwiers L.-H."/>
            <person name="Turgeon B."/>
            <person name="Goodwin S."/>
            <person name="Spatafora J."/>
            <person name="Crous P."/>
            <person name="Grigoriev I."/>
        </authorList>
    </citation>
    <scope>NUCLEOTIDE SEQUENCE</scope>
    <source>
        <strain evidence="8">CBS 260.36</strain>
    </source>
</reference>
<dbReference type="PROSITE" id="PS00571">
    <property type="entry name" value="AMIDASES"/>
    <property type="match status" value="1"/>
</dbReference>
<dbReference type="Gene3D" id="3.90.1300.10">
    <property type="entry name" value="Amidase signature (AS) domain"/>
    <property type="match status" value="1"/>
</dbReference>
<comment type="catalytic activity">
    <reaction evidence="1">
        <text>a monocarboxylic acid amide + H2O = a monocarboxylate + NH4(+)</text>
        <dbReference type="Rhea" id="RHEA:12020"/>
        <dbReference type="ChEBI" id="CHEBI:15377"/>
        <dbReference type="ChEBI" id="CHEBI:28938"/>
        <dbReference type="ChEBI" id="CHEBI:35757"/>
        <dbReference type="ChEBI" id="CHEBI:83628"/>
        <dbReference type="EC" id="3.5.1.4"/>
    </reaction>
</comment>
<gene>
    <name evidence="8" type="ORF">K461DRAFT_299063</name>
</gene>
<evidence type="ECO:0000259" key="7">
    <source>
        <dbReference type="Pfam" id="PF01425"/>
    </source>
</evidence>
<keyword evidence="4" id="KW-0378">Hydrolase</keyword>
<dbReference type="SUPFAM" id="SSF75304">
    <property type="entry name" value="Amidase signature (AS) enzymes"/>
    <property type="match status" value="1"/>
</dbReference>
<protein>
    <recommendedName>
        <fullName evidence="3">amidase</fullName>
        <ecNumber evidence="3">3.5.1.4</ecNumber>
    </recommendedName>
</protein>
<organism evidence="8 9">
    <name type="scientific">Myriangium duriaei CBS 260.36</name>
    <dbReference type="NCBI Taxonomy" id="1168546"/>
    <lineage>
        <taxon>Eukaryota</taxon>
        <taxon>Fungi</taxon>
        <taxon>Dikarya</taxon>
        <taxon>Ascomycota</taxon>
        <taxon>Pezizomycotina</taxon>
        <taxon>Dothideomycetes</taxon>
        <taxon>Dothideomycetidae</taxon>
        <taxon>Myriangiales</taxon>
        <taxon>Myriangiaceae</taxon>
        <taxon>Myriangium</taxon>
    </lineage>
</organism>
<dbReference type="Proteomes" id="UP000799439">
    <property type="component" value="Unassembled WGS sequence"/>
</dbReference>
<evidence type="ECO:0000256" key="4">
    <source>
        <dbReference type="ARBA" id="ARBA00022801"/>
    </source>
</evidence>
<evidence type="ECO:0000256" key="2">
    <source>
        <dbReference type="ARBA" id="ARBA00009199"/>
    </source>
</evidence>
<proteinExistence type="inferred from homology"/>
<feature type="binding site" evidence="6">
    <location>
        <position position="185"/>
    </location>
    <ligand>
        <name>substrate</name>
    </ligand>
</feature>
<dbReference type="PIRSF" id="PIRSF001221">
    <property type="entry name" value="Amidase_fungi"/>
    <property type="match status" value="1"/>
</dbReference>
<dbReference type="GO" id="GO:0004040">
    <property type="term" value="F:amidase activity"/>
    <property type="evidence" value="ECO:0007669"/>
    <property type="project" value="UniProtKB-EC"/>
</dbReference>
<accession>A0A9P4MPD8</accession>
<feature type="active site" description="Charge relay system" evidence="5">
    <location>
        <position position="211"/>
    </location>
</feature>
<evidence type="ECO:0000256" key="3">
    <source>
        <dbReference type="ARBA" id="ARBA00012922"/>
    </source>
</evidence>
<evidence type="ECO:0000313" key="9">
    <source>
        <dbReference type="Proteomes" id="UP000799439"/>
    </source>
</evidence>
<dbReference type="Pfam" id="PF01425">
    <property type="entry name" value="Amidase"/>
    <property type="match status" value="1"/>
</dbReference>
<feature type="active site" description="Acyl-ester intermediate" evidence="5">
    <location>
        <position position="235"/>
    </location>
</feature>
<dbReference type="PANTHER" id="PTHR46072">
    <property type="entry name" value="AMIDASE-RELATED-RELATED"/>
    <property type="match status" value="1"/>
</dbReference>
<dbReference type="AlphaFoldDB" id="A0A9P4MPD8"/>
<feature type="domain" description="Amidase" evidence="7">
    <location>
        <begin position="81"/>
        <end position="547"/>
    </location>
</feature>
<evidence type="ECO:0000256" key="6">
    <source>
        <dbReference type="PIRSR" id="PIRSR001221-2"/>
    </source>
</evidence>
<comment type="similarity">
    <text evidence="2">Belongs to the amidase family.</text>
</comment>
<name>A0A9P4MPD8_9PEZI</name>
<feature type="active site" description="Charge relay system" evidence="5">
    <location>
        <position position="136"/>
    </location>
</feature>
<evidence type="ECO:0000256" key="1">
    <source>
        <dbReference type="ARBA" id="ARBA00001311"/>
    </source>
</evidence>
<dbReference type="InterPro" id="IPR020556">
    <property type="entry name" value="Amidase_CS"/>
</dbReference>
<feature type="binding site" evidence="6">
    <location>
        <position position="211"/>
    </location>
    <ligand>
        <name>substrate</name>
    </ligand>
</feature>
<feature type="binding site" evidence="6">
    <location>
        <begin position="232"/>
        <end position="235"/>
    </location>
    <ligand>
        <name>substrate</name>
    </ligand>
</feature>